<feature type="domain" description="Acyl-CoA oxidase/dehydrogenase middle" evidence="7">
    <location>
        <begin position="123"/>
        <end position="206"/>
    </location>
</feature>
<evidence type="ECO:0000256" key="5">
    <source>
        <dbReference type="ARBA" id="ARBA00023002"/>
    </source>
</evidence>
<comment type="cofactor">
    <cofactor evidence="1">
        <name>FAD</name>
        <dbReference type="ChEBI" id="CHEBI:57692"/>
    </cofactor>
</comment>
<evidence type="ECO:0000313" key="10">
    <source>
        <dbReference type="Proteomes" id="UP000007564"/>
    </source>
</evidence>
<keyword evidence="3" id="KW-0285">Flavoprotein</keyword>
<name>A0A0C6PB21_BORBO</name>
<dbReference type="Gene3D" id="1.10.540.10">
    <property type="entry name" value="Acyl-CoA dehydrogenase/oxidase, N-terminal domain"/>
    <property type="match status" value="1"/>
</dbReference>
<evidence type="ECO:0000259" key="7">
    <source>
        <dbReference type="Pfam" id="PF02770"/>
    </source>
</evidence>
<dbReference type="InterPro" id="IPR006091">
    <property type="entry name" value="Acyl-CoA_Oxase/DH_mid-dom"/>
</dbReference>
<evidence type="ECO:0000256" key="3">
    <source>
        <dbReference type="ARBA" id="ARBA00022630"/>
    </source>
</evidence>
<dbReference type="Proteomes" id="UP000007564">
    <property type="component" value="Chromosome"/>
</dbReference>
<dbReference type="InterPro" id="IPR037069">
    <property type="entry name" value="AcylCoA_DH/ox_N_sf"/>
</dbReference>
<dbReference type="InterPro" id="IPR013786">
    <property type="entry name" value="AcylCoA_DH/ox_N"/>
</dbReference>
<dbReference type="SUPFAM" id="SSF47203">
    <property type="entry name" value="Acyl-CoA dehydrogenase C-terminal domain-like"/>
    <property type="match status" value="1"/>
</dbReference>
<dbReference type="CDD" id="cd00567">
    <property type="entry name" value="ACAD"/>
    <property type="match status" value="1"/>
</dbReference>
<feature type="domain" description="Acyl-CoA dehydrogenase/oxidase N-terminal" evidence="8">
    <location>
        <begin position="6"/>
        <end position="118"/>
    </location>
</feature>
<dbReference type="HOGENOM" id="CLU_018204_5_2_4"/>
<comment type="similarity">
    <text evidence="2">Belongs to the acyl-CoA dehydrogenase family.</text>
</comment>
<reference evidence="9 10" key="1">
    <citation type="journal article" date="2012" name="BMC Genomics">
        <title>Comparative genomics of the classical Bordetella subspecies: the evolution and exchange of virulence-associated diversity amongst closely related pathogens.</title>
        <authorList>
            <person name="Park J."/>
            <person name="Zhang Y."/>
            <person name="Buboltz A.M."/>
            <person name="Zhang X."/>
            <person name="Schuster S.C."/>
            <person name="Ahuja U."/>
            <person name="Liu M."/>
            <person name="Miller J.F."/>
            <person name="Sebaihia M."/>
            <person name="Bentley S.D."/>
            <person name="Parkhill J."/>
            <person name="Harvill E.T."/>
        </authorList>
    </citation>
    <scope>NUCLEOTIDE SEQUENCE [LARGE SCALE GENOMIC DNA]</scope>
    <source>
        <strain evidence="9 10">253</strain>
    </source>
</reference>
<evidence type="ECO:0000259" key="8">
    <source>
        <dbReference type="Pfam" id="PF02771"/>
    </source>
</evidence>
<dbReference type="OrthoDB" id="9770681at2"/>
<organism evidence="9 10">
    <name type="scientific">Bordetella bronchiseptica 253</name>
    <dbReference type="NCBI Taxonomy" id="568707"/>
    <lineage>
        <taxon>Bacteria</taxon>
        <taxon>Pseudomonadati</taxon>
        <taxon>Pseudomonadota</taxon>
        <taxon>Betaproteobacteria</taxon>
        <taxon>Burkholderiales</taxon>
        <taxon>Alcaligenaceae</taxon>
        <taxon>Bordetella</taxon>
    </lineage>
</organism>
<proteinExistence type="inferred from homology"/>
<keyword evidence="5" id="KW-0560">Oxidoreductase</keyword>
<dbReference type="AlphaFoldDB" id="A0A0C6PB21"/>
<dbReference type="Pfam" id="PF02771">
    <property type="entry name" value="Acyl-CoA_dh_N"/>
    <property type="match status" value="1"/>
</dbReference>
<dbReference type="KEGG" id="bbh:BN112_3634"/>
<evidence type="ECO:0000256" key="2">
    <source>
        <dbReference type="ARBA" id="ARBA00009347"/>
    </source>
</evidence>
<dbReference type="GO" id="GO:0050660">
    <property type="term" value="F:flavin adenine dinucleotide binding"/>
    <property type="evidence" value="ECO:0007669"/>
    <property type="project" value="InterPro"/>
</dbReference>
<dbReference type="PANTHER" id="PTHR43884">
    <property type="entry name" value="ACYL-COA DEHYDROGENASE"/>
    <property type="match status" value="1"/>
</dbReference>
<dbReference type="InterPro" id="IPR009100">
    <property type="entry name" value="AcylCoA_DH/oxidase_NM_dom_sf"/>
</dbReference>
<feature type="domain" description="Acyl-CoA dehydrogenase/oxidase C-terminal" evidence="6">
    <location>
        <begin position="224"/>
        <end position="364"/>
    </location>
</feature>
<dbReference type="SUPFAM" id="SSF56645">
    <property type="entry name" value="Acyl-CoA dehydrogenase NM domain-like"/>
    <property type="match status" value="1"/>
</dbReference>
<evidence type="ECO:0000256" key="1">
    <source>
        <dbReference type="ARBA" id="ARBA00001974"/>
    </source>
</evidence>
<dbReference type="GO" id="GO:0003995">
    <property type="term" value="F:acyl-CoA dehydrogenase activity"/>
    <property type="evidence" value="ECO:0007669"/>
    <property type="project" value="TreeGrafter"/>
</dbReference>
<gene>
    <name evidence="9" type="ORF">BN112_3634</name>
</gene>
<dbReference type="PANTHER" id="PTHR43884:SF20">
    <property type="entry name" value="ACYL-COA DEHYDROGENASE FADE28"/>
    <property type="match status" value="1"/>
</dbReference>
<sequence length="376" mass="39578">MDFSYSDEQRMLADSLRRFIETGYTFEKRRAIVRGDAGVDPAIWAGLAELGIQGLNVAAEHGGFGADAATQLVVQHELGRGLMSEPITPSAVIATTIIQGHGSDEQRRAWLPGLAAGECIAATAYLEQGGRSNPEAVQTVAERAGEAYVLNGAKTLVWHGAAADVLVVSARLAGTEGISLFLVPTRGTAGLTMASQPTMDGQRAASVRLADVRLPASALLGAPGAGLGALQAGLDWGVAALCAEAAGAMERLIELTGEYLRTRKQFGVPLASFQALQHRMADMLVQKELALSMAYVAAQALDETDAAARQRMLSAAKVVVARAGRYVGEQAIQLHGGMGMTDEMAPGDYFKRLAMIDPLLGGTDHHLDRYAALLQA</sequence>
<dbReference type="EMBL" id="HE965806">
    <property type="protein sequence ID" value="CCJ55548.1"/>
    <property type="molecule type" value="Genomic_DNA"/>
</dbReference>
<protein>
    <submittedName>
        <fullName evidence="9">Probable acyl-CoA dehydrogenase</fullName>
    </submittedName>
</protein>
<dbReference type="InterPro" id="IPR036250">
    <property type="entry name" value="AcylCo_DH-like_C"/>
</dbReference>
<evidence type="ECO:0000313" key="9">
    <source>
        <dbReference type="EMBL" id="CCJ55548.1"/>
    </source>
</evidence>
<dbReference type="Gene3D" id="2.40.110.10">
    <property type="entry name" value="Butyryl-CoA Dehydrogenase, subunit A, domain 2"/>
    <property type="match status" value="1"/>
</dbReference>
<keyword evidence="4" id="KW-0274">FAD</keyword>
<accession>A0A0C6PB21</accession>
<dbReference type="Pfam" id="PF00441">
    <property type="entry name" value="Acyl-CoA_dh_1"/>
    <property type="match status" value="1"/>
</dbReference>
<dbReference type="InterPro" id="IPR009075">
    <property type="entry name" value="AcylCo_DH/oxidase_C"/>
</dbReference>
<dbReference type="RefSeq" id="WP_015064841.1">
    <property type="nucleotide sequence ID" value="NC_019382.1"/>
</dbReference>
<evidence type="ECO:0000259" key="6">
    <source>
        <dbReference type="Pfam" id="PF00441"/>
    </source>
</evidence>
<dbReference type="Pfam" id="PF02770">
    <property type="entry name" value="Acyl-CoA_dh_M"/>
    <property type="match status" value="1"/>
</dbReference>
<dbReference type="InterPro" id="IPR046373">
    <property type="entry name" value="Acyl-CoA_Oxase/DH_mid-dom_sf"/>
</dbReference>
<evidence type="ECO:0000256" key="4">
    <source>
        <dbReference type="ARBA" id="ARBA00022827"/>
    </source>
</evidence>
<dbReference type="Gene3D" id="1.20.140.10">
    <property type="entry name" value="Butyryl-CoA Dehydrogenase, subunit A, domain 3"/>
    <property type="match status" value="1"/>
</dbReference>